<dbReference type="Pfam" id="PF11367">
    <property type="entry name" value="Tail_completion_gp17"/>
    <property type="match status" value="1"/>
</dbReference>
<comment type="caution">
    <text evidence="1">The sequence shown here is derived from an EMBL/GenBank/DDBJ whole genome shotgun (WGS) entry which is preliminary data.</text>
</comment>
<keyword evidence="2" id="KW-1185">Reference proteome</keyword>
<dbReference type="Gene3D" id="3.30.2000.30">
    <property type="match status" value="1"/>
</dbReference>
<name>A0A7W6DUQ3_9RHOB</name>
<accession>A0A7W6DUQ3</accession>
<reference evidence="1 2" key="1">
    <citation type="submission" date="2020-08" db="EMBL/GenBank/DDBJ databases">
        <title>Genomic Encyclopedia of Type Strains, Phase IV (KMG-IV): sequencing the most valuable type-strain genomes for metagenomic binning, comparative biology and taxonomic classification.</title>
        <authorList>
            <person name="Goeker M."/>
        </authorList>
    </citation>
    <scope>NUCLEOTIDE SEQUENCE [LARGE SCALE GENOMIC DNA]</scope>
    <source>
        <strain evidence="1 2">DSM 102235</strain>
    </source>
</reference>
<sequence>MTYALSASLQTAVFGLLQDNMQLGLMVDGNIFDNPPSGPLPAMYVALGPERVRDASDGSDSGAWHEFVISVVSENSGFLGAKQAAGLVSDSLQDAQVALTRGRLIGMWFRKATAKRETDGRRRIDLTFRARVEDTTAP</sequence>
<evidence type="ECO:0000313" key="1">
    <source>
        <dbReference type="EMBL" id="MBB3985559.1"/>
    </source>
</evidence>
<dbReference type="InterPro" id="IPR053745">
    <property type="entry name" value="Viral_Tail_Comp_sf"/>
</dbReference>
<dbReference type="EMBL" id="JACIEJ010000004">
    <property type="protein sequence ID" value="MBB3985559.1"/>
    <property type="molecule type" value="Genomic_DNA"/>
</dbReference>
<protein>
    <recommendedName>
        <fullName evidence="3">DUF3168 domain-containing protein</fullName>
    </recommendedName>
</protein>
<evidence type="ECO:0000313" key="2">
    <source>
        <dbReference type="Proteomes" id="UP000541426"/>
    </source>
</evidence>
<organism evidence="1 2">
    <name type="scientific">Sagittula marina</name>
    <dbReference type="NCBI Taxonomy" id="943940"/>
    <lineage>
        <taxon>Bacteria</taxon>
        <taxon>Pseudomonadati</taxon>
        <taxon>Pseudomonadota</taxon>
        <taxon>Alphaproteobacteria</taxon>
        <taxon>Rhodobacterales</taxon>
        <taxon>Roseobacteraceae</taxon>
        <taxon>Sagittula</taxon>
    </lineage>
</organism>
<dbReference type="Proteomes" id="UP000541426">
    <property type="component" value="Unassembled WGS sequence"/>
</dbReference>
<dbReference type="RefSeq" id="WP_183965236.1">
    <property type="nucleotide sequence ID" value="NZ_BAABBZ010000018.1"/>
</dbReference>
<proteinExistence type="predicted"/>
<evidence type="ECO:0008006" key="3">
    <source>
        <dbReference type="Google" id="ProtNLM"/>
    </source>
</evidence>
<dbReference type="AlphaFoldDB" id="A0A7W6DUQ3"/>
<gene>
    <name evidence="1" type="ORF">GGQ68_001892</name>
</gene>
<dbReference type="InterPro" id="IPR021508">
    <property type="entry name" value="Gp17-like"/>
</dbReference>